<protein>
    <recommendedName>
        <fullName evidence="5 17">ATP synthase subunit 9, mitochondrial</fullName>
    </recommendedName>
</protein>
<keyword evidence="12" id="KW-1133">Transmembrane helix</keyword>
<evidence type="ECO:0000256" key="8">
    <source>
        <dbReference type="ARBA" id="ARBA00022692"/>
    </source>
</evidence>
<evidence type="ECO:0000256" key="2">
    <source>
        <dbReference type="ARBA" id="ARBA00004225"/>
    </source>
</evidence>
<evidence type="ECO:0000256" key="4">
    <source>
        <dbReference type="ARBA" id="ARBA00011648"/>
    </source>
</evidence>
<accession>A0A0N7AKA1</accession>
<keyword evidence="9" id="KW-0547">Nucleotide-binding</keyword>
<keyword evidence="11" id="KW-0067">ATP-binding</keyword>
<dbReference type="PRINTS" id="PR00124">
    <property type="entry name" value="ATPASEC"/>
</dbReference>
<evidence type="ECO:0000256" key="11">
    <source>
        <dbReference type="ARBA" id="ARBA00022840"/>
    </source>
</evidence>
<comment type="subcellular location">
    <subcellularLocation>
        <location evidence="2 17">Mitochondrion membrane</location>
        <topology evidence="2 17">Multi-pass membrane protein</topology>
    </subcellularLocation>
</comment>
<dbReference type="EMBL" id="KM672373">
    <property type="protein sequence ID" value="AJP33457.1"/>
    <property type="molecule type" value="Genomic_DNA"/>
</dbReference>
<evidence type="ECO:0000256" key="12">
    <source>
        <dbReference type="ARBA" id="ARBA00022989"/>
    </source>
</evidence>
<dbReference type="Gene3D" id="1.20.20.10">
    <property type="entry name" value="F1F0 ATP synthase subunit C"/>
    <property type="match status" value="1"/>
</dbReference>
<reference evidence="19" key="1">
    <citation type="journal article" date="2016" name="Mol. Biol. Evol.">
        <title>Ginkgo and Welwitschia Mitogenomes Reveal Extreme Contrasts in Gymnosperm Mitochondrial Evolution.</title>
        <authorList>
            <person name="Guo W."/>
            <person name="Grewe F."/>
            <person name="Fan W."/>
            <person name="Young G.J."/>
            <person name="Knoop V."/>
            <person name="Palmer J.D."/>
            <person name="Mower J.P."/>
        </authorList>
    </citation>
    <scope>NUCLEOTIDE SEQUENCE</scope>
</reference>
<name>A0A0N7AKA1_GINBI</name>
<evidence type="ECO:0000256" key="14">
    <source>
        <dbReference type="ARBA" id="ARBA00023121"/>
    </source>
</evidence>
<dbReference type="GO" id="GO:0033177">
    <property type="term" value="C:proton-transporting two-sector ATPase complex, proton-transporting domain"/>
    <property type="evidence" value="ECO:0007669"/>
    <property type="project" value="InterPro"/>
</dbReference>
<dbReference type="GO" id="GO:0045259">
    <property type="term" value="C:proton-transporting ATP synthase complex"/>
    <property type="evidence" value="ECO:0007669"/>
    <property type="project" value="UniProtKB-KW"/>
</dbReference>
<keyword evidence="10 17" id="KW-0375">Hydrogen ion transport</keyword>
<dbReference type="GeneID" id="26039241"/>
<keyword evidence="15 17" id="KW-0496">Mitochondrion</keyword>
<dbReference type="RefSeq" id="YP_009167242.1">
    <property type="nucleotide sequence ID" value="NC_027976.1"/>
</dbReference>
<dbReference type="InterPro" id="IPR038662">
    <property type="entry name" value="ATP_synth_F0_csu_sf"/>
</dbReference>
<comment type="similarity">
    <text evidence="3 17">Belongs to the ATPase C chain family.</text>
</comment>
<dbReference type="EMBL" id="MW354242">
    <property type="protein sequence ID" value="QXE43943.1"/>
    <property type="molecule type" value="Genomic_DNA"/>
</dbReference>
<keyword evidence="8" id="KW-0812">Transmembrane</keyword>
<evidence type="ECO:0000256" key="3">
    <source>
        <dbReference type="ARBA" id="ARBA00006704"/>
    </source>
</evidence>
<dbReference type="GO" id="GO:0031966">
    <property type="term" value="C:mitochondrial membrane"/>
    <property type="evidence" value="ECO:0007669"/>
    <property type="project" value="UniProtKB-SubCell"/>
</dbReference>
<keyword evidence="14 17" id="KW-0446">Lipid-binding</keyword>
<dbReference type="GO" id="GO:0015078">
    <property type="term" value="F:proton transmembrane transporter activity"/>
    <property type="evidence" value="ECO:0007669"/>
    <property type="project" value="InterPro"/>
</dbReference>
<evidence type="ECO:0000256" key="16">
    <source>
        <dbReference type="ARBA" id="ARBA00023136"/>
    </source>
</evidence>
<evidence type="ECO:0000256" key="6">
    <source>
        <dbReference type="ARBA" id="ARBA00022448"/>
    </source>
</evidence>
<evidence type="ECO:0000259" key="18">
    <source>
        <dbReference type="Pfam" id="PF00137"/>
    </source>
</evidence>
<dbReference type="PANTHER" id="PTHR10031:SF0">
    <property type="entry name" value="ATPASE PROTEIN 9"/>
    <property type="match status" value="1"/>
</dbReference>
<evidence type="ECO:0000256" key="1">
    <source>
        <dbReference type="ARBA" id="ARBA00002351"/>
    </source>
</evidence>
<geneLocation type="mitochondrion" evidence="19"/>
<keyword evidence="13 17" id="KW-0406">Ion transport</keyword>
<comment type="subunit">
    <text evidence="4 17">F-type ATPases have 2 components, CF(1) - the catalytic core - and CF(0) - the membrane proton channel. CF(1) has five subunits: alpha(3), beta(3), gamma(1), delta(1), epsilon(1). CF(0) has three main subunits: a, b and c.</text>
</comment>
<comment type="function">
    <text evidence="1">This protein is one of the chains of the nonenzymatic membrane component (F0) of mitochondrial ATPase.</text>
</comment>
<dbReference type="AlphaFoldDB" id="A0A0N7AKA1"/>
<evidence type="ECO:0000256" key="15">
    <source>
        <dbReference type="ARBA" id="ARBA00023128"/>
    </source>
</evidence>
<evidence type="ECO:0000256" key="5">
    <source>
        <dbReference type="ARBA" id="ARBA00019317"/>
    </source>
</evidence>
<evidence type="ECO:0000313" key="20">
    <source>
        <dbReference type="EMBL" id="QXE43943.1"/>
    </source>
</evidence>
<organism evidence="19">
    <name type="scientific">Ginkgo biloba</name>
    <name type="common">Ginkgo</name>
    <name type="synonym">Maidenhair tree</name>
    <dbReference type="NCBI Taxonomy" id="3311"/>
    <lineage>
        <taxon>Eukaryota</taxon>
        <taxon>Viridiplantae</taxon>
        <taxon>Streptophyta</taxon>
        <taxon>Embryophyta</taxon>
        <taxon>Tracheophyta</taxon>
        <taxon>Spermatophyta</taxon>
        <taxon>Ginkgoidae</taxon>
        <taxon>Ginkgoales</taxon>
        <taxon>Ginkgoaceae</taxon>
        <taxon>Ginkgo</taxon>
    </lineage>
</organism>
<keyword evidence="6 17" id="KW-0813">Transport</keyword>
<evidence type="ECO:0000256" key="7">
    <source>
        <dbReference type="ARBA" id="ARBA00022547"/>
    </source>
</evidence>
<dbReference type="FunFam" id="1.20.20.10:FF:000005">
    <property type="entry name" value="ATP synthase subunit 9, mitochondrial"/>
    <property type="match status" value="1"/>
</dbReference>
<evidence type="ECO:0000313" key="19">
    <source>
        <dbReference type="EMBL" id="AJP33457.1"/>
    </source>
</evidence>
<dbReference type="PANTHER" id="PTHR10031">
    <property type="entry name" value="ATP SYNTHASE LIPID-BINDING PROTEIN, MITOCHONDRIAL"/>
    <property type="match status" value="1"/>
</dbReference>
<feature type="domain" description="V-ATPase proteolipid subunit C-like" evidence="18">
    <location>
        <begin position="8"/>
        <end position="60"/>
    </location>
</feature>
<evidence type="ECO:0000256" key="9">
    <source>
        <dbReference type="ARBA" id="ARBA00022741"/>
    </source>
</evidence>
<dbReference type="SUPFAM" id="SSF81333">
    <property type="entry name" value="F1F0 ATP synthase subunit C"/>
    <property type="match status" value="1"/>
</dbReference>
<dbReference type="GO" id="GO:0015986">
    <property type="term" value="P:proton motive force-driven ATP synthesis"/>
    <property type="evidence" value="ECO:0007669"/>
    <property type="project" value="InterPro"/>
</dbReference>
<dbReference type="InterPro" id="IPR002379">
    <property type="entry name" value="ATPase_proteolipid_c-like_dom"/>
</dbReference>
<keyword evidence="7" id="KW-0138">CF(0)</keyword>
<dbReference type="GO" id="GO:0008289">
    <property type="term" value="F:lipid binding"/>
    <property type="evidence" value="ECO:0007669"/>
    <property type="project" value="UniProtKB-KW"/>
</dbReference>
<keyword evidence="16" id="KW-0472">Membrane</keyword>
<evidence type="ECO:0000256" key="17">
    <source>
        <dbReference type="RuleBase" id="RU004221"/>
    </source>
</evidence>
<evidence type="ECO:0000256" key="10">
    <source>
        <dbReference type="ARBA" id="ARBA00022781"/>
    </source>
</evidence>
<evidence type="ECO:0000256" key="13">
    <source>
        <dbReference type="ARBA" id="ARBA00023065"/>
    </source>
</evidence>
<proteinExistence type="inferred from homology"/>
<dbReference type="InterPro" id="IPR000454">
    <property type="entry name" value="ATP_synth_F0_csu"/>
</dbReference>
<sequence length="75" mass="7266">MPEGAKLIGAGAATIALAGAAVGIGNAPSSSIHSVARNPSLAKQLSGHAISGFASTEAIASPASMMAFSILSVFR</sequence>
<dbReference type="Pfam" id="PF00137">
    <property type="entry name" value="ATP-synt_C"/>
    <property type="match status" value="1"/>
</dbReference>
<gene>
    <name evidence="19" type="primary">atp9</name>
</gene>
<dbReference type="InterPro" id="IPR035921">
    <property type="entry name" value="F/V-ATP_Csub_sf"/>
</dbReference>
<dbReference type="GO" id="GO:0005524">
    <property type="term" value="F:ATP binding"/>
    <property type="evidence" value="ECO:0007669"/>
    <property type="project" value="UniProtKB-KW"/>
</dbReference>
<reference evidence="20" key="2">
    <citation type="submission" date="2020-12" db="EMBL/GenBank/DDBJ databases">
        <title>Both Conifer II and Gnetales are characterized by a high frequency of ancient mitochondrial gene transfer to the nuclear genome.</title>
        <authorList>
            <person name="Kan S.L."/>
            <person name="Shen T."/>
            <person name="Ran J.H."/>
            <person name="Wang X.Q."/>
        </authorList>
    </citation>
    <scope>NUCLEOTIDE SEQUENCE</scope>
</reference>